<dbReference type="PRINTS" id="PR00069">
    <property type="entry name" value="ALDKETRDTASE"/>
</dbReference>
<feature type="domain" description="NADP-dependent oxidoreductase" evidence="3">
    <location>
        <begin position="15"/>
        <end position="314"/>
    </location>
</feature>
<dbReference type="Pfam" id="PF00248">
    <property type="entry name" value="Aldo_ket_red"/>
    <property type="match status" value="1"/>
</dbReference>
<name>A0A1G7U0B2_9ACTN</name>
<dbReference type="EMBL" id="FNCN01000004">
    <property type="protein sequence ID" value="SDG40784.1"/>
    <property type="molecule type" value="Genomic_DNA"/>
</dbReference>
<dbReference type="GO" id="GO:0005829">
    <property type="term" value="C:cytosol"/>
    <property type="evidence" value="ECO:0007669"/>
    <property type="project" value="TreeGrafter"/>
</dbReference>
<dbReference type="InterPro" id="IPR036812">
    <property type="entry name" value="NAD(P)_OxRdtase_dom_sf"/>
</dbReference>
<dbReference type="Proteomes" id="UP000198923">
    <property type="component" value="Unassembled WGS sequence"/>
</dbReference>
<dbReference type="OrthoDB" id="3500708at2"/>
<dbReference type="FunFam" id="3.20.20.100:FF:000004">
    <property type="entry name" value="Oxidoreductase, aldo/keto reductase"/>
    <property type="match status" value="1"/>
</dbReference>
<dbReference type="PANTHER" id="PTHR43364">
    <property type="entry name" value="NADH-SPECIFIC METHYLGLYOXAL REDUCTASE-RELATED"/>
    <property type="match status" value="1"/>
</dbReference>
<dbReference type="RefSeq" id="WP_093168805.1">
    <property type="nucleotide sequence ID" value="NZ_FNCN01000004.1"/>
</dbReference>
<evidence type="ECO:0000313" key="5">
    <source>
        <dbReference type="Proteomes" id="UP000198923"/>
    </source>
</evidence>
<dbReference type="STRING" id="504805.SAMN05421505_10432"/>
<accession>A0A1G7U0B2</accession>
<dbReference type="PANTHER" id="PTHR43364:SF4">
    <property type="entry name" value="NAD(P)-LINKED OXIDOREDUCTASE SUPERFAMILY PROTEIN"/>
    <property type="match status" value="1"/>
</dbReference>
<dbReference type="InterPro" id="IPR020471">
    <property type="entry name" value="AKR"/>
</dbReference>
<dbReference type="GO" id="GO:0016491">
    <property type="term" value="F:oxidoreductase activity"/>
    <property type="evidence" value="ECO:0007669"/>
    <property type="project" value="UniProtKB-KW"/>
</dbReference>
<keyword evidence="5" id="KW-1185">Reference proteome</keyword>
<sequence>MEYRTLGRTGIRVSPLCLGTMMFGAWGNTDHDECERIVHTAVDAGVNFIDTADVYAFGESEEILGRAIKGRRDDLVIATKVNGAMGDSPNRRGNSRRWITRAVEDSLRRLDTDWIDLYQLHRPDPHTPIEETLSALTDLVRQGKIRAFGTSSFPSEDVVEAQWAAERRNLERPATEQLSYSILARHAEGNVLPLAERHNLGIMAWSPLNGGWLTGKYHRDTPPPADSRATRNADHFDYADDPVRARKLDLVDRLTAIADQAGLPLIQLALGFVLSHRAVTSAVIGPRTHAQLVGQLQAHAVRLPPDVLDAIDAVVPPGTVVSPDDIGRTHPALADPALRRR</sequence>
<organism evidence="4 5">
    <name type="scientific">Sinosporangium album</name>
    <dbReference type="NCBI Taxonomy" id="504805"/>
    <lineage>
        <taxon>Bacteria</taxon>
        <taxon>Bacillati</taxon>
        <taxon>Actinomycetota</taxon>
        <taxon>Actinomycetes</taxon>
        <taxon>Streptosporangiales</taxon>
        <taxon>Streptosporangiaceae</taxon>
        <taxon>Sinosporangium</taxon>
    </lineage>
</organism>
<dbReference type="Gene3D" id="3.20.20.100">
    <property type="entry name" value="NADP-dependent oxidoreductase domain"/>
    <property type="match status" value="1"/>
</dbReference>
<evidence type="ECO:0000256" key="1">
    <source>
        <dbReference type="ARBA" id="ARBA00023002"/>
    </source>
</evidence>
<gene>
    <name evidence="4" type="ORF">SAMN05421505_10432</name>
</gene>
<proteinExistence type="predicted"/>
<evidence type="ECO:0000259" key="3">
    <source>
        <dbReference type="Pfam" id="PF00248"/>
    </source>
</evidence>
<dbReference type="SUPFAM" id="SSF51430">
    <property type="entry name" value="NAD(P)-linked oxidoreductase"/>
    <property type="match status" value="1"/>
</dbReference>
<evidence type="ECO:0000313" key="4">
    <source>
        <dbReference type="EMBL" id="SDG40784.1"/>
    </source>
</evidence>
<dbReference type="AlphaFoldDB" id="A0A1G7U0B2"/>
<dbReference type="InterPro" id="IPR023210">
    <property type="entry name" value="NADP_OxRdtase_dom"/>
</dbReference>
<dbReference type="InterPro" id="IPR050523">
    <property type="entry name" value="AKR_Detox_Biosynth"/>
</dbReference>
<feature type="region of interest" description="Disordered" evidence="2">
    <location>
        <begin position="322"/>
        <end position="341"/>
    </location>
</feature>
<keyword evidence="1" id="KW-0560">Oxidoreductase</keyword>
<evidence type="ECO:0000256" key="2">
    <source>
        <dbReference type="SAM" id="MobiDB-lite"/>
    </source>
</evidence>
<reference evidence="4 5" key="1">
    <citation type="submission" date="2016-10" db="EMBL/GenBank/DDBJ databases">
        <authorList>
            <person name="de Groot N.N."/>
        </authorList>
    </citation>
    <scope>NUCLEOTIDE SEQUENCE [LARGE SCALE GENOMIC DNA]</scope>
    <source>
        <strain evidence="4 5">CPCC 201354</strain>
    </source>
</reference>
<protein>
    <submittedName>
        <fullName evidence="4">Predicted oxidoreductase</fullName>
    </submittedName>
</protein>